<evidence type="ECO:0000313" key="2">
    <source>
        <dbReference type="EMBL" id="CAB0037904.1"/>
    </source>
</evidence>
<name>A0A6H5IT40_9HYME</name>
<evidence type="ECO:0000256" key="1">
    <source>
        <dbReference type="SAM" id="SignalP"/>
    </source>
</evidence>
<feature type="signal peptide" evidence="1">
    <location>
        <begin position="1"/>
        <end position="29"/>
    </location>
</feature>
<dbReference type="InterPro" id="IPR044925">
    <property type="entry name" value="His-Me_finger_sf"/>
</dbReference>
<organism evidence="2 3">
    <name type="scientific">Trichogramma brassicae</name>
    <dbReference type="NCBI Taxonomy" id="86971"/>
    <lineage>
        <taxon>Eukaryota</taxon>
        <taxon>Metazoa</taxon>
        <taxon>Ecdysozoa</taxon>
        <taxon>Arthropoda</taxon>
        <taxon>Hexapoda</taxon>
        <taxon>Insecta</taxon>
        <taxon>Pterygota</taxon>
        <taxon>Neoptera</taxon>
        <taxon>Endopterygota</taxon>
        <taxon>Hymenoptera</taxon>
        <taxon>Apocrita</taxon>
        <taxon>Proctotrupomorpha</taxon>
        <taxon>Chalcidoidea</taxon>
        <taxon>Trichogrammatidae</taxon>
        <taxon>Trichogramma</taxon>
    </lineage>
</organism>
<protein>
    <recommendedName>
        <fullName evidence="4">DNA/RNA non-specific endonuclease domain-containing protein</fullName>
    </recommendedName>
</protein>
<accession>A0A6H5IT40</accession>
<reference evidence="2 3" key="1">
    <citation type="submission" date="2020-02" db="EMBL/GenBank/DDBJ databases">
        <authorList>
            <person name="Ferguson B K."/>
        </authorList>
    </citation>
    <scope>NUCLEOTIDE SEQUENCE [LARGE SCALE GENOMIC DNA]</scope>
</reference>
<sequence>MMGFYKFSLLALCVGCCCCLLHLPAAALAKCLMQTGKIGVDNVASNLVLGPLVYQYGPAGTEFRYPETGDRCIYRHDGRWLHFACPGSSIDYHIGSKFLRSEASTSYLYYKDNPYGLRIHNHSFEDVHFQNDCYPVCRVAPEPLMIDVSRGQRRNFSVGYYVNALDFLEVLRVRRHLGNDLSVAATVVPALAEAPRLPHPPKFQRGAIFAETKIKFSEIYSLDYQRKIFQNVWTNETVMDQYLNENNHLVMTQMISDDDLYYMTQQKAAYYYENTLPMWLSIARGNWRLISRLIRELADSTDRPLRVKVTPTGALRMNGSRRGEPVMMGRSLASSETLVVPQTVDKYVIDPGLPQRRSLVYRVLNDPWPSEAEIARAHEGCDLVEECQLRQPQFKDRARGYVICCRVDMADLEILPD</sequence>
<gene>
    <name evidence="2" type="ORF">TBRA_LOCUS9709</name>
</gene>
<dbReference type="Proteomes" id="UP000479190">
    <property type="component" value="Unassembled WGS sequence"/>
</dbReference>
<dbReference type="OrthoDB" id="8194122at2759"/>
<feature type="chain" id="PRO_5026317741" description="DNA/RNA non-specific endonuclease domain-containing protein" evidence="1">
    <location>
        <begin position="30"/>
        <end position="417"/>
    </location>
</feature>
<dbReference type="SUPFAM" id="SSF54060">
    <property type="entry name" value="His-Me finger endonucleases"/>
    <property type="match status" value="1"/>
</dbReference>
<dbReference type="AlphaFoldDB" id="A0A6H5IT40"/>
<dbReference type="EMBL" id="CADCXV010000877">
    <property type="protein sequence ID" value="CAB0037904.1"/>
    <property type="molecule type" value="Genomic_DNA"/>
</dbReference>
<dbReference type="Gene3D" id="3.40.570.10">
    <property type="entry name" value="Extracellular Endonuclease, subunit A"/>
    <property type="match status" value="1"/>
</dbReference>
<dbReference type="InterPro" id="IPR044929">
    <property type="entry name" value="DNA/RNA_non-sp_Endonuclease_sf"/>
</dbReference>
<evidence type="ECO:0000313" key="3">
    <source>
        <dbReference type="Proteomes" id="UP000479190"/>
    </source>
</evidence>
<proteinExistence type="predicted"/>
<keyword evidence="1" id="KW-0732">Signal</keyword>
<keyword evidence="3" id="KW-1185">Reference proteome</keyword>
<evidence type="ECO:0008006" key="4">
    <source>
        <dbReference type="Google" id="ProtNLM"/>
    </source>
</evidence>